<dbReference type="Gene3D" id="3.40.50.1820">
    <property type="entry name" value="alpha/beta hydrolase"/>
    <property type="match status" value="1"/>
</dbReference>
<keyword evidence="3" id="KW-0732">Signal</keyword>
<sequence>MFYLTTSLLSLSLLAIPSAWAEGPVVHAAGGLSYVGLRNSTAGQEYFLGIPFAQPPIGSLRFRPPVPWIPGDTTEVNATNYGASCEQTIQSSSNPTSEDCLTLNIWKPTNITGELPVMVYIYGGGFYAGETVTYPGTFLVERASKIGKPIIYITMNYRLGIYGFTPGQAAYEAGARNLGFKDQRLALEWIHKNVKYFGGDAKKVTVFGTSAGAISAGIQSFYNKGEIGGLFQGMILESGSPETIRAYKPNDPVREATFQFVVNATGCLNDPSPFECLRTAPASVLSQANKDVLVVSTTVSFVGQVLNRFQIELEPSLQAIGQSPTTFGPTYAPEDEFVTKPIHDLLHCGEFAKIPFINGAQLDDGTLFVDGPATSINAGQDIIDWLTARFPGLYFGISNVTAIKELLRFYPTSPAAGSPYGTGNNTFGKSRQYKRFASLFGDLLFQAPRRDHLNSATELGVKSWSYILKESSLLYPPAYGIGHGGDVPFVMQTLGIQHPNVSPAAIELMEIISHYWINFAYSLDPNAGSVKRPHWPQYGKEMTALQLLGSNVTTFKDSARAEATDFIIEGNGLS</sequence>
<evidence type="ECO:0000259" key="4">
    <source>
        <dbReference type="Pfam" id="PF00135"/>
    </source>
</evidence>
<reference evidence="5" key="1">
    <citation type="submission" date="2021-01" db="EMBL/GenBank/DDBJ databases">
        <authorList>
            <person name="Kaushik A."/>
        </authorList>
    </citation>
    <scope>NUCLEOTIDE SEQUENCE</scope>
    <source>
        <strain evidence="5">AG5</strain>
    </source>
</reference>
<dbReference type="SUPFAM" id="SSF53474">
    <property type="entry name" value="alpha/beta-Hydrolases"/>
    <property type="match status" value="1"/>
</dbReference>
<evidence type="ECO:0000256" key="3">
    <source>
        <dbReference type="RuleBase" id="RU361235"/>
    </source>
</evidence>
<dbReference type="PANTHER" id="PTHR43918:SF4">
    <property type="entry name" value="CARBOXYLIC ESTER HYDROLASE"/>
    <property type="match status" value="1"/>
</dbReference>
<dbReference type="PROSITE" id="PS00122">
    <property type="entry name" value="CARBOXYLESTERASE_B_1"/>
    <property type="match status" value="1"/>
</dbReference>
<accession>A0A8H3HV33</accession>
<dbReference type="Pfam" id="PF00135">
    <property type="entry name" value="COesterase"/>
    <property type="match status" value="1"/>
</dbReference>
<dbReference type="AlphaFoldDB" id="A0A8H3HV33"/>
<evidence type="ECO:0000256" key="2">
    <source>
        <dbReference type="ARBA" id="ARBA00022801"/>
    </source>
</evidence>
<comment type="similarity">
    <text evidence="1 3">Belongs to the type-B carboxylesterase/lipase family.</text>
</comment>
<gene>
    <name evidence="5" type="ORF">RDB_LOCUS14126</name>
</gene>
<dbReference type="PANTHER" id="PTHR43918">
    <property type="entry name" value="ACETYLCHOLINESTERASE"/>
    <property type="match status" value="1"/>
</dbReference>
<evidence type="ECO:0000313" key="5">
    <source>
        <dbReference type="EMBL" id="CAE7069209.1"/>
    </source>
</evidence>
<evidence type="ECO:0000313" key="6">
    <source>
        <dbReference type="Proteomes" id="UP000663827"/>
    </source>
</evidence>
<dbReference type="Proteomes" id="UP000663827">
    <property type="component" value="Unassembled WGS sequence"/>
</dbReference>
<comment type="caution">
    <text evidence="5">The sequence shown here is derived from an EMBL/GenBank/DDBJ whole genome shotgun (WGS) entry which is preliminary data.</text>
</comment>
<dbReference type="InterPro" id="IPR002018">
    <property type="entry name" value="CarbesteraseB"/>
</dbReference>
<organism evidence="5 6">
    <name type="scientific">Rhizoctonia solani</name>
    <dbReference type="NCBI Taxonomy" id="456999"/>
    <lineage>
        <taxon>Eukaryota</taxon>
        <taxon>Fungi</taxon>
        <taxon>Dikarya</taxon>
        <taxon>Basidiomycota</taxon>
        <taxon>Agaricomycotina</taxon>
        <taxon>Agaricomycetes</taxon>
        <taxon>Cantharellales</taxon>
        <taxon>Ceratobasidiaceae</taxon>
        <taxon>Rhizoctonia</taxon>
    </lineage>
</organism>
<protein>
    <recommendedName>
        <fullName evidence="3">Carboxylic ester hydrolase</fullName>
        <ecNumber evidence="3">3.1.1.-</ecNumber>
    </recommendedName>
</protein>
<dbReference type="PROSITE" id="PS00941">
    <property type="entry name" value="CARBOXYLESTERASE_B_2"/>
    <property type="match status" value="1"/>
</dbReference>
<dbReference type="EMBL" id="CAJNJQ010000299">
    <property type="protein sequence ID" value="CAE7069209.1"/>
    <property type="molecule type" value="Genomic_DNA"/>
</dbReference>
<dbReference type="GO" id="GO:0052689">
    <property type="term" value="F:carboxylic ester hydrolase activity"/>
    <property type="evidence" value="ECO:0007669"/>
    <property type="project" value="TreeGrafter"/>
</dbReference>
<dbReference type="InterPro" id="IPR019826">
    <property type="entry name" value="Carboxylesterase_B_AS"/>
</dbReference>
<feature type="signal peptide" evidence="3">
    <location>
        <begin position="1"/>
        <end position="21"/>
    </location>
</feature>
<evidence type="ECO:0000256" key="1">
    <source>
        <dbReference type="ARBA" id="ARBA00005964"/>
    </source>
</evidence>
<proteinExistence type="inferred from homology"/>
<dbReference type="InterPro" id="IPR029058">
    <property type="entry name" value="AB_hydrolase_fold"/>
</dbReference>
<name>A0A8H3HV33_9AGAM</name>
<feature type="domain" description="Carboxylesterase type B" evidence="4">
    <location>
        <begin position="41"/>
        <end position="566"/>
    </location>
</feature>
<keyword evidence="2 3" id="KW-0378">Hydrolase</keyword>
<feature type="chain" id="PRO_5034527396" description="Carboxylic ester hydrolase" evidence="3">
    <location>
        <begin position="22"/>
        <end position="574"/>
    </location>
</feature>
<dbReference type="InterPro" id="IPR019819">
    <property type="entry name" value="Carboxylesterase_B_CS"/>
</dbReference>
<dbReference type="EC" id="3.1.1.-" evidence="3"/>
<dbReference type="InterPro" id="IPR050654">
    <property type="entry name" value="AChE-related_enzymes"/>
</dbReference>